<keyword evidence="3" id="KW-1185">Reference proteome</keyword>
<evidence type="ECO:0000313" key="3">
    <source>
        <dbReference type="Proteomes" id="UP001589810"/>
    </source>
</evidence>
<feature type="transmembrane region" description="Helical" evidence="1">
    <location>
        <begin position="33"/>
        <end position="54"/>
    </location>
</feature>
<comment type="caution">
    <text evidence="2">The sequence shown here is derived from an EMBL/GenBank/DDBJ whole genome shotgun (WGS) entry which is preliminary data.</text>
</comment>
<keyword evidence="1" id="KW-1133">Transmembrane helix</keyword>
<gene>
    <name evidence="2" type="ORF">ACFFH7_24490</name>
</gene>
<accession>A0ABV6MWJ0</accession>
<evidence type="ECO:0000313" key="2">
    <source>
        <dbReference type="EMBL" id="MFC0544686.1"/>
    </source>
</evidence>
<feature type="transmembrane region" description="Helical" evidence="1">
    <location>
        <begin position="66"/>
        <end position="84"/>
    </location>
</feature>
<keyword evidence="1" id="KW-0812">Transmembrane</keyword>
<sequence length="188" mass="19609">MWAIAGVPGIASAEVTDMERDGRLINSATRQGLYGGLLLGAAEMAVLFVSNLVLPAAAYQWPGRDPVGFGLLALYAAAFVMIGARGELRAGTGWAGARAGAVAGFVVATLFVATFAILFTAFYPTMIQEPGHLDDTHASLNGMLLQLVFVVPVLVTPIAALLGEFGGLLVMARRGWQARGAGTRPGHR</sequence>
<dbReference type="EMBL" id="JBHLUD010000007">
    <property type="protein sequence ID" value="MFC0544686.1"/>
    <property type="molecule type" value="Genomic_DNA"/>
</dbReference>
<evidence type="ECO:0000256" key="1">
    <source>
        <dbReference type="SAM" id="Phobius"/>
    </source>
</evidence>
<dbReference type="RefSeq" id="WP_273936139.1">
    <property type="nucleotide sequence ID" value="NZ_CP097263.1"/>
</dbReference>
<name>A0ABV6MWJ0_9PSEU</name>
<dbReference type="Proteomes" id="UP001589810">
    <property type="component" value="Unassembled WGS sequence"/>
</dbReference>
<feature type="transmembrane region" description="Helical" evidence="1">
    <location>
        <begin position="143"/>
        <end position="170"/>
    </location>
</feature>
<keyword evidence="1" id="KW-0472">Membrane</keyword>
<protein>
    <submittedName>
        <fullName evidence="2">Uncharacterized protein</fullName>
    </submittedName>
</protein>
<proteinExistence type="predicted"/>
<feature type="transmembrane region" description="Helical" evidence="1">
    <location>
        <begin position="96"/>
        <end position="123"/>
    </location>
</feature>
<reference evidence="2 3" key="1">
    <citation type="submission" date="2024-09" db="EMBL/GenBank/DDBJ databases">
        <authorList>
            <person name="Sun Q."/>
            <person name="Mori K."/>
        </authorList>
    </citation>
    <scope>NUCLEOTIDE SEQUENCE [LARGE SCALE GENOMIC DNA]</scope>
    <source>
        <strain evidence="2 3">TBRC 1432</strain>
    </source>
</reference>
<organism evidence="2 3">
    <name type="scientific">Kutzneria chonburiensis</name>
    <dbReference type="NCBI Taxonomy" id="1483604"/>
    <lineage>
        <taxon>Bacteria</taxon>
        <taxon>Bacillati</taxon>
        <taxon>Actinomycetota</taxon>
        <taxon>Actinomycetes</taxon>
        <taxon>Pseudonocardiales</taxon>
        <taxon>Pseudonocardiaceae</taxon>
        <taxon>Kutzneria</taxon>
    </lineage>
</organism>